<evidence type="ECO:0000256" key="1">
    <source>
        <dbReference type="SAM" id="MobiDB-lite"/>
    </source>
</evidence>
<sequence>MDPSLLASTSSFGETISDRLTVSCPPETCTSADAEHLDEFPSLTPNQIEQRREPNNVGDLGLLPFKKERPERPGETESAYESATISRACSTLLEEGAEDEGEATPETDRFGFFLGQDGLPPREIHDFEFGVGSGAAEVQLYHKFFYNSEGRGHLIMSPRARRLKDVCTLAAIVFSKNTSLTLHYASTEPRCSTYDHE</sequence>
<accession>A0A016TH54</accession>
<proteinExistence type="predicted"/>
<name>A0A016TH54_9BILA</name>
<gene>
    <name evidence="2" type="primary">Acey_s0100.g3224</name>
    <name evidence="2" type="ORF">Y032_0100g3224</name>
</gene>
<evidence type="ECO:0000313" key="2">
    <source>
        <dbReference type="EMBL" id="EYC02309.1"/>
    </source>
</evidence>
<evidence type="ECO:0000313" key="3">
    <source>
        <dbReference type="Proteomes" id="UP000024635"/>
    </source>
</evidence>
<feature type="region of interest" description="Disordered" evidence="1">
    <location>
        <begin position="1"/>
        <end position="81"/>
    </location>
</feature>
<protein>
    <submittedName>
        <fullName evidence="2">Uncharacterized protein</fullName>
    </submittedName>
</protein>
<organism evidence="2 3">
    <name type="scientific">Ancylostoma ceylanicum</name>
    <dbReference type="NCBI Taxonomy" id="53326"/>
    <lineage>
        <taxon>Eukaryota</taxon>
        <taxon>Metazoa</taxon>
        <taxon>Ecdysozoa</taxon>
        <taxon>Nematoda</taxon>
        <taxon>Chromadorea</taxon>
        <taxon>Rhabditida</taxon>
        <taxon>Rhabditina</taxon>
        <taxon>Rhabditomorpha</taxon>
        <taxon>Strongyloidea</taxon>
        <taxon>Ancylostomatidae</taxon>
        <taxon>Ancylostomatinae</taxon>
        <taxon>Ancylostoma</taxon>
    </lineage>
</organism>
<dbReference type="Proteomes" id="UP000024635">
    <property type="component" value="Unassembled WGS sequence"/>
</dbReference>
<dbReference type="EMBL" id="JARK01001436">
    <property type="protein sequence ID" value="EYC02309.1"/>
    <property type="molecule type" value="Genomic_DNA"/>
</dbReference>
<reference evidence="3" key="1">
    <citation type="journal article" date="2015" name="Nat. Genet.">
        <title>The genome and transcriptome of the zoonotic hookworm Ancylostoma ceylanicum identify infection-specific gene families.</title>
        <authorList>
            <person name="Schwarz E.M."/>
            <person name="Hu Y."/>
            <person name="Antoshechkin I."/>
            <person name="Miller M.M."/>
            <person name="Sternberg P.W."/>
            <person name="Aroian R.V."/>
        </authorList>
    </citation>
    <scope>NUCLEOTIDE SEQUENCE</scope>
    <source>
        <strain evidence="3">HY135</strain>
    </source>
</reference>
<dbReference type="AlphaFoldDB" id="A0A016TH54"/>
<keyword evidence="3" id="KW-1185">Reference proteome</keyword>
<comment type="caution">
    <text evidence="2">The sequence shown here is derived from an EMBL/GenBank/DDBJ whole genome shotgun (WGS) entry which is preliminary data.</text>
</comment>
<feature type="compositionally biased region" description="Basic and acidic residues" evidence="1">
    <location>
        <begin position="65"/>
        <end position="75"/>
    </location>
</feature>
<feature type="compositionally biased region" description="Polar residues" evidence="1">
    <location>
        <begin position="1"/>
        <end position="20"/>
    </location>
</feature>
<dbReference type="OrthoDB" id="5898891at2759"/>